<proteinExistence type="predicted"/>
<accession>A0ABP9UT29</accession>
<protein>
    <submittedName>
        <fullName evidence="1">Uncharacterized protein</fullName>
    </submittedName>
</protein>
<evidence type="ECO:0000313" key="2">
    <source>
        <dbReference type="Proteomes" id="UP001476282"/>
    </source>
</evidence>
<organism evidence="1 2">
    <name type="scientific">Haloferula sargassicola</name>
    <dbReference type="NCBI Taxonomy" id="490096"/>
    <lineage>
        <taxon>Bacteria</taxon>
        <taxon>Pseudomonadati</taxon>
        <taxon>Verrucomicrobiota</taxon>
        <taxon>Verrucomicrobiia</taxon>
        <taxon>Verrucomicrobiales</taxon>
        <taxon>Verrucomicrobiaceae</taxon>
        <taxon>Haloferula</taxon>
    </lineage>
</organism>
<comment type="caution">
    <text evidence="1">The sequence shown here is derived from an EMBL/GenBank/DDBJ whole genome shotgun (WGS) entry which is preliminary data.</text>
</comment>
<name>A0ABP9UT29_9BACT</name>
<keyword evidence="2" id="KW-1185">Reference proteome</keyword>
<sequence>MNVKTFVTGSAALLAAWLGATFVRQVPGESYPQLGRGSKPLSAQISKPGNAAKADTLPQLAGVVVDAD</sequence>
<gene>
    <name evidence="1" type="ORF">Hsar01_03080</name>
</gene>
<evidence type="ECO:0000313" key="1">
    <source>
        <dbReference type="EMBL" id="GAA5483846.1"/>
    </source>
</evidence>
<reference evidence="1 2" key="1">
    <citation type="submission" date="2024-02" db="EMBL/GenBank/DDBJ databases">
        <title>Haloferula sargassicola NBRC 104335.</title>
        <authorList>
            <person name="Ichikawa N."/>
            <person name="Katano-Makiyama Y."/>
            <person name="Hidaka K."/>
        </authorList>
    </citation>
    <scope>NUCLEOTIDE SEQUENCE [LARGE SCALE GENOMIC DNA]</scope>
    <source>
        <strain evidence="1 2">NBRC 104335</strain>
    </source>
</reference>
<dbReference type="RefSeq" id="WP_353567950.1">
    <property type="nucleotide sequence ID" value="NZ_BAABRI010000018.1"/>
</dbReference>
<dbReference type="Proteomes" id="UP001476282">
    <property type="component" value="Unassembled WGS sequence"/>
</dbReference>
<dbReference type="EMBL" id="BAABRI010000018">
    <property type="protein sequence ID" value="GAA5483846.1"/>
    <property type="molecule type" value="Genomic_DNA"/>
</dbReference>